<feature type="transmembrane region" description="Helical" evidence="1">
    <location>
        <begin position="12"/>
        <end position="30"/>
    </location>
</feature>
<dbReference type="Proteomes" id="UP000291117">
    <property type="component" value="Unassembled WGS sequence"/>
</dbReference>
<accession>A0A4R0N9X2</accession>
<dbReference type="RefSeq" id="WP_131610202.1">
    <property type="nucleotide sequence ID" value="NZ_SJSM01000010.1"/>
</dbReference>
<comment type="caution">
    <text evidence="2">The sequence shown here is derived from an EMBL/GenBank/DDBJ whole genome shotgun (WGS) entry which is preliminary data.</text>
</comment>
<proteinExistence type="predicted"/>
<dbReference type="OrthoDB" id="1121914at2"/>
<reference evidence="2 3" key="1">
    <citation type="submission" date="2019-02" db="EMBL/GenBank/DDBJ databases">
        <title>Pedobacter sp. RP-3-8 sp. nov., isolated from Arctic soil.</title>
        <authorList>
            <person name="Dahal R.H."/>
        </authorList>
    </citation>
    <scope>NUCLEOTIDE SEQUENCE [LARGE SCALE GENOMIC DNA]</scope>
    <source>
        <strain evidence="2 3">RP-3-8</strain>
    </source>
</reference>
<gene>
    <name evidence="2" type="ORF">EZ444_16255</name>
</gene>
<keyword evidence="1" id="KW-0472">Membrane</keyword>
<evidence type="ECO:0000313" key="3">
    <source>
        <dbReference type="Proteomes" id="UP000291117"/>
    </source>
</evidence>
<sequence>MNSSKLKAMQIILGAFCFAIISFAMVTLLLNKETMHFNLSIASDRSGLYPLFPLIGLGLIVFGRSMFNKLLGKLPEGANADEKIAGYQAAFIVRSAFLEGASLMNIVGFLISANAIFLVVPAIAIVLLILTRPSRQGVIDTLNLSYPDTEKL</sequence>
<keyword evidence="3" id="KW-1185">Reference proteome</keyword>
<keyword evidence="1" id="KW-1133">Transmembrane helix</keyword>
<dbReference type="EMBL" id="SJSM01000010">
    <property type="protein sequence ID" value="TCC95054.1"/>
    <property type="molecule type" value="Genomic_DNA"/>
</dbReference>
<dbReference type="AlphaFoldDB" id="A0A4R0N9X2"/>
<name>A0A4R0N9X2_9SPHI</name>
<feature type="transmembrane region" description="Helical" evidence="1">
    <location>
        <begin position="51"/>
        <end position="67"/>
    </location>
</feature>
<feature type="transmembrane region" description="Helical" evidence="1">
    <location>
        <begin position="106"/>
        <end position="130"/>
    </location>
</feature>
<organism evidence="2 3">
    <name type="scientific">Pedobacter hiemivivus</name>
    <dbReference type="NCBI Taxonomy" id="2530454"/>
    <lineage>
        <taxon>Bacteria</taxon>
        <taxon>Pseudomonadati</taxon>
        <taxon>Bacteroidota</taxon>
        <taxon>Sphingobacteriia</taxon>
        <taxon>Sphingobacteriales</taxon>
        <taxon>Sphingobacteriaceae</taxon>
        <taxon>Pedobacter</taxon>
    </lineage>
</organism>
<evidence type="ECO:0000313" key="2">
    <source>
        <dbReference type="EMBL" id="TCC95054.1"/>
    </source>
</evidence>
<keyword evidence="1" id="KW-0812">Transmembrane</keyword>
<evidence type="ECO:0000256" key="1">
    <source>
        <dbReference type="SAM" id="Phobius"/>
    </source>
</evidence>
<protein>
    <submittedName>
        <fullName evidence="2">Uncharacterized protein</fullName>
    </submittedName>
</protein>